<dbReference type="AlphaFoldDB" id="A0AAN4W0E6"/>
<dbReference type="EMBL" id="BQKE01000001">
    <property type="protein sequence ID" value="GJM62175.1"/>
    <property type="molecule type" value="Genomic_DNA"/>
</dbReference>
<dbReference type="InterPro" id="IPR032272">
    <property type="entry name" value="DUF4834"/>
</dbReference>
<protein>
    <recommendedName>
        <fullName evidence="3">DUF4834 domain-containing protein</fullName>
    </recommendedName>
</protein>
<organism evidence="1 2">
    <name type="scientific">Persicobacter diffluens</name>
    <dbReference type="NCBI Taxonomy" id="981"/>
    <lineage>
        <taxon>Bacteria</taxon>
        <taxon>Pseudomonadati</taxon>
        <taxon>Bacteroidota</taxon>
        <taxon>Cytophagia</taxon>
        <taxon>Cytophagales</taxon>
        <taxon>Persicobacteraceae</taxon>
        <taxon>Persicobacter</taxon>
    </lineage>
</organism>
<name>A0AAN4W0E6_9BACT</name>
<evidence type="ECO:0008006" key="3">
    <source>
        <dbReference type="Google" id="ProtNLM"/>
    </source>
</evidence>
<gene>
    <name evidence="1" type="ORF">PEDI_27270</name>
</gene>
<sequence>MFKILLILFMIFYVAYKMSNKILGMVLRRATQQQRGWHQAYNHQNNESNQQFRKKPSGQIKVDYVPKKNQQDKDLENFKGGEYIDFKEID</sequence>
<accession>A0AAN4W0E6</accession>
<reference evidence="1 2" key="1">
    <citation type="submission" date="2021-12" db="EMBL/GenBank/DDBJ databases">
        <title>Genome sequencing of bacteria with rrn-lacking chromosome and rrn-plasmid.</title>
        <authorList>
            <person name="Anda M."/>
            <person name="Iwasaki W."/>
        </authorList>
    </citation>
    <scope>NUCLEOTIDE SEQUENCE [LARGE SCALE GENOMIC DNA]</scope>
    <source>
        <strain evidence="1 2">NBRC 15940</strain>
    </source>
</reference>
<keyword evidence="2" id="KW-1185">Reference proteome</keyword>
<proteinExistence type="predicted"/>
<evidence type="ECO:0000313" key="1">
    <source>
        <dbReference type="EMBL" id="GJM62175.1"/>
    </source>
</evidence>
<evidence type="ECO:0000313" key="2">
    <source>
        <dbReference type="Proteomes" id="UP001310022"/>
    </source>
</evidence>
<dbReference type="RefSeq" id="WP_053406643.1">
    <property type="nucleotide sequence ID" value="NZ_BQKE01000001.1"/>
</dbReference>
<dbReference type="Pfam" id="PF16118">
    <property type="entry name" value="DUF4834"/>
    <property type="match status" value="1"/>
</dbReference>
<comment type="caution">
    <text evidence="1">The sequence shown here is derived from an EMBL/GenBank/DDBJ whole genome shotgun (WGS) entry which is preliminary data.</text>
</comment>
<dbReference type="Proteomes" id="UP001310022">
    <property type="component" value="Unassembled WGS sequence"/>
</dbReference>